<dbReference type="EMBL" id="FOXQ01000013">
    <property type="protein sequence ID" value="SFQ46033.1"/>
    <property type="molecule type" value="Genomic_DNA"/>
</dbReference>
<dbReference type="Proteomes" id="UP000199031">
    <property type="component" value="Unassembled WGS sequence"/>
</dbReference>
<dbReference type="InterPro" id="IPR013428">
    <property type="entry name" value="Membrane-bound_put_N"/>
</dbReference>
<dbReference type="GO" id="GO:0046872">
    <property type="term" value="F:metal ion binding"/>
    <property type="evidence" value="ECO:0007669"/>
    <property type="project" value="UniProtKB-KW"/>
</dbReference>
<dbReference type="SUPFAM" id="SSF46626">
    <property type="entry name" value="Cytochrome c"/>
    <property type="match status" value="1"/>
</dbReference>
<evidence type="ECO:0000259" key="5">
    <source>
        <dbReference type="PROSITE" id="PS51007"/>
    </source>
</evidence>
<dbReference type="InterPro" id="IPR013427">
    <property type="entry name" value="Haem-bd_dom_put"/>
</dbReference>
<dbReference type="Gene3D" id="2.120.10.30">
    <property type="entry name" value="TolB, C-terminal domain"/>
    <property type="match status" value="1"/>
</dbReference>
<dbReference type="InterPro" id="IPR055557">
    <property type="entry name" value="DUF7133"/>
</dbReference>
<keyword evidence="7" id="KW-1185">Reference proteome</keyword>
<reference evidence="6 7" key="1">
    <citation type="submission" date="2016-10" db="EMBL/GenBank/DDBJ databases">
        <authorList>
            <person name="de Groot N.N."/>
        </authorList>
    </citation>
    <scope>NUCLEOTIDE SEQUENCE [LARGE SCALE GENOMIC DNA]</scope>
    <source>
        <strain evidence="6 7">DSM 28286</strain>
    </source>
</reference>
<protein>
    <submittedName>
        <fullName evidence="6">Putative membrane-bound dehydrogenase domain-containing protein</fullName>
    </submittedName>
</protein>
<keyword evidence="3 4" id="KW-0408">Iron</keyword>
<dbReference type="PROSITE" id="PS51257">
    <property type="entry name" value="PROKAR_LIPOPROTEIN"/>
    <property type="match status" value="1"/>
</dbReference>
<dbReference type="Pfam" id="PF23500">
    <property type="entry name" value="DUF7133"/>
    <property type="match status" value="1"/>
</dbReference>
<dbReference type="AlphaFoldDB" id="A0A1I5YPA3"/>
<dbReference type="PANTHER" id="PTHR33546">
    <property type="entry name" value="LARGE, MULTIFUNCTIONAL SECRETED PROTEIN-RELATED"/>
    <property type="match status" value="1"/>
</dbReference>
<dbReference type="InterPro" id="IPR011042">
    <property type="entry name" value="6-blade_b-propeller_TolB-like"/>
</dbReference>
<evidence type="ECO:0000256" key="2">
    <source>
        <dbReference type="ARBA" id="ARBA00022723"/>
    </source>
</evidence>
<gene>
    <name evidence="6" type="ORF">SAMN05444277_11381</name>
</gene>
<dbReference type="Pfam" id="PF13646">
    <property type="entry name" value="HEAT_2"/>
    <property type="match status" value="1"/>
</dbReference>
<dbReference type="Gene3D" id="1.10.760.10">
    <property type="entry name" value="Cytochrome c-like domain"/>
    <property type="match status" value="1"/>
</dbReference>
<dbReference type="NCBIfam" id="TIGR02603">
    <property type="entry name" value="CxxCH_TIGR02603"/>
    <property type="match status" value="1"/>
</dbReference>
<dbReference type="OrthoDB" id="9808161at2"/>
<dbReference type="InterPro" id="IPR011041">
    <property type="entry name" value="Quinoprot_gluc/sorb_DH_b-prop"/>
</dbReference>
<dbReference type="NCBIfam" id="TIGR02604">
    <property type="entry name" value="Piru_Ver_Nterm"/>
    <property type="match status" value="1"/>
</dbReference>
<dbReference type="InterPro" id="IPR011030">
    <property type="entry name" value="Lipovitellin_superhlx_dom"/>
</dbReference>
<dbReference type="SUPFAM" id="SSF50952">
    <property type="entry name" value="Soluble quinoprotein glucose dehydrogenase"/>
    <property type="match status" value="1"/>
</dbReference>
<proteinExistence type="predicted"/>
<dbReference type="STRING" id="1465490.SAMN05444277_11381"/>
<dbReference type="InterPro" id="IPR009056">
    <property type="entry name" value="Cyt_c-like_dom"/>
</dbReference>
<evidence type="ECO:0000313" key="6">
    <source>
        <dbReference type="EMBL" id="SFQ46033.1"/>
    </source>
</evidence>
<dbReference type="Gene3D" id="1.25.10.10">
    <property type="entry name" value="Leucine-rich Repeat Variant"/>
    <property type="match status" value="1"/>
</dbReference>
<evidence type="ECO:0000256" key="3">
    <source>
        <dbReference type="ARBA" id="ARBA00023004"/>
    </source>
</evidence>
<dbReference type="GO" id="GO:0020037">
    <property type="term" value="F:heme binding"/>
    <property type="evidence" value="ECO:0007669"/>
    <property type="project" value="InterPro"/>
</dbReference>
<dbReference type="Pfam" id="PF00034">
    <property type="entry name" value="Cytochrom_C"/>
    <property type="match status" value="1"/>
</dbReference>
<sequence length="1015" mass="111492">MNRSLPFICLAIFFLISCKNNTNKTSETKADTLTEAQQHLAENALKGLEAFDGLAVHTFATEPMLKNPTNIDVDERGRVWVTEAYNYRPTINGNPTNAAGDRIMILEDTNGDGKADTAKVFYQGPELNAPLGICVLGKQVLISQSPYVWAFYDDDGDDKADRKEIMFSGIGGEQHDHGMHTFTFGPDGKLYFNFGNEGKQLKDKNGKPVLDQDGDPIDSKKYKQGMVFRCNPDGSHVECLGQNFRNPYEVAADSYGTLWQSDNDDDGNRGVRINYVMDYGNYGYTDEMTGAGWQASRTNMEDSIPFRHWHLNDPGEVPNLLQTGAGSPTGIVVYEGSLLPKEFQGQLIHCDAGTNIVRSYSITKNGAGYSAKIINILEGEKDKWFRPADICVAPDGSLIVADWYDPGVGGHQAGDQTRGRIYRVAPANSNYTIPTENYSTPEGAVAALQNPNLAVRHHAFITLQSMGAEAVPALEKLWNDENANPRMRARAFWVLVKMKNANAQPYIQQAIKNNNPDLRITGLRASRELNADVINVVKQLVNDNDAQVRRECAIALHHNKSAEAPELWATLAMQHDGKDRWYLEALGIGADKQWNAFFKAYLNQVKNPLQSAASKDIVWRARTDEAVPYLAQLASDKNVPVQNRLRYFRAFDFNTGPAKSSYLVKMIADNTSNDISLNKLVLHALDVKTVQHSDVAQKALVDVIQSVQRTPEYIEFVKQYEVKTENNNLLQLAIDSANAGLGRDAARLLLTLKGNALVQKVLSGKDTLQTKALLSALSGVGSKESIDIIQKVALSPGYSMNIRKDAAGKIGKSWGGEDRVLEILKAKKVPAELVPDVVASVSGAWRGSVKSEAESYLPDHAATALKKAPTMNELAAIKGDAVKGKAIFMSTCSVCHVAGNEGKDFGPKLTEIGSKYAKDGLLDAIVHPSDGISFGYEGWEIKMKDGSAMSGIIASKTETAMEVKFPGGTTQQIKMNEVASRKEMKTSLMPEGLYQNMSNEDLANLLEYLESLKKK</sequence>
<evidence type="ECO:0000256" key="4">
    <source>
        <dbReference type="PROSITE-ProRule" id="PRU00433"/>
    </source>
</evidence>
<accession>A0A1I5YPA3</accession>
<dbReference type="PANTHER" id="PTHR33546:SF1">
    <property type="entry name" value="LARGE, MULTIFUNCTIONAL SECRETED PROTEIN"/>
    <property type="match status" value="1"/>
</dbReference>
<organism evidence="6 7">
    <name type="scientific">Parafilimonas terrae</name>
    <dbReference type="NCBI Taxonomy" id="1465490"/>
    <lineage>
        <taxon>Bacteria</taxon>
        <taxon>Pseudomonadati</taxon>
        <taxon>Bacteroidota</taxon>
        <taxon>Chitinophagia</taxon>
        <taxon>Chitinophagales</taxon>
        <taxon>Chitinophagaceae</taxon>
        <taxon>Parafilimonas</taxon>
    </lineage>
</organism>
<dbReference type="InterPro" id="IPR036909">
    <property type="entry name" value="Cyt_c-like_dom_sf"/>
</dbReference>
<keyword evidence="1 4" id="KW-0349">Heme</keyword>
<name>A0A1I5YPA3_9BACT</name>
<dbReference type="SUPFAM" id="SSF48371">
    <property type="entry name" value="ARM repeat"/>
    <property type="match status" value="1"/>
</dbReference>
<dbReference type="SUPFAM" id="SSF48431">
    <property type="entry name" value="Lipovitellin-phosvitin complex, superhelical domain"/>
    <property type="match status" value="1"/>
</dbReference>
<keyword evidence="2 4" id="KW-0479">Metal-binding</keyword>
<dbReference type="InterPro" id="IPR016024">
    <property type="entry name" value="ARM-type_fold"/>
</dbReference>
<dbReference type="GO" id="GO:0009055">
    <property type="term" value="F:electron transfer activity"/>
    <property type="evidence" value="ECO:0007669"/>
    <property type="project" value="InterPro"/>
</dbReference>
<dbReference type="InterPro" id="IPR011989">
    <property type="entry name" value="ARM-like"/>
</dbReference>
<dbReference type="PROSITE" id="PS51007">
    <property type="entry name" value="CYTC"/>
    <property type="match status" value="1"/>
</dbReference>
<evidence type="ECO:0000256" key="1">
    <source>
        <dbReference type="ARBA" id="ARBA00022617"/>
    </source>
</evidence>
<dbReference type="RefSeq" id="WP_090662043.1">
    <property type="nucleotide sequence ID" value="NZ_FOXQ01000013.1"/>
</dbReference>
<feature type="domain" description="Cytochrome c" evidence="5">
    <location>
        <begin position="879"/>
        <end position="1013"/>
    </location>
</feature>
<evidence type="ECO:0000313" key="7">
    <source>
        <dbReference type="Proteomes" id="UP000199031"/>
    </source>
</evidence>